<keyword evidence="2" id="KW-0812">Transmembrane</keyword>
<sequence length="246" mass="27939">MADTRHPQEEFVIVPRRRKPHPWRVVGVLILCLLSGLVGYGVGWSQGGYRIEDVAQSRPSLARELSSVKEEYDQVRQQKVRLERSQAIDEQALNAARNTIAGLESTIANLEADLTFYRNIMAPSEASKGLQVDRLTLRDVRGERRYDFKLVLTQVGDNKSYISGVVAVNIIGEQKGEQEVIPLRDLSEDVEDLGVRFRFRYFQDVEGTLTLPDNFEPYEVQVVAKAEGSKASQAERTFEWRQLAEN</sequence>
<keyword evidence="4" id="KW-1185">Reference proteome</keyword>
<proteinExistence type="predicted"/>
<organism evidence="3 4">
    <name type="scientific">Marinobacter lacisalsi</name>
    <dbReference type="NCBI Taxonomy" id="475979"/>
    <lineage>
        <taxon>Bacteria</taxon>
        <taxon>Pseudomonadati</taxon>
        <taxon>Pseudomonadota</taxon>
        <taxon>Gammaproteobacteria</taxon>
        <taxon>Pseudomonadales</taxon>
        <taxon>Marinobacteraceae</taxon>
        <taxon>Marinobacter</taxon>
    </lineage>
</organism>
<dbReference type="Pfam" id="PF20567">
    <property type="entry name" value="DUF6776"/>
    <property type="match status" value="1"/>
</dbReference>
<dbReference type="Proteomes" id="UP001595798">
    <property type="component" value="Unassembled WGS sequence"/>
</dbReference>
<evidence type="ECO:0000256" key="1">
    <source>
        <dbReference type="SAM" id="Coils"/>
    </source>
</evidence>
<reference evidence="4" key="1">
    <citation type="journal article" date="2019" name="Int. J. Syst. Evol. Microbiol.">
        <title>The Global Catalogue of Microorganisms (GCM) 10K type strain sequencing project: providing services to taxonomists for standard genome sequencing and annotation.</title>
        <authorList>
            <consortium name="The Broad Institute Genomics Platform"/>
            <consortium name="The Broad Institute Genome Sequencing Center for Infectious Disease"/>
            <person name="Wu L."/>
            <person name="Ma J."/>
        </authorList>
    </citation>
    <scope>NUCLEOTIDE SEQUENCE [LARGE SCALE GENOMIC DNA]</scope>
    <source>
        <strain evidence="4">CECT 7297</strain>
    </source>
</reference>
<feature type="transmembrane region" description="Helical" evidence="2">
    <location>
        <begin position="25"/>
        <end position="44"/>
    </location>
</feature>
<protein>
    <submittedName>
        <fullName evidence="3">DUF6776 family protein</fullName>
    </submittedName>
</protein>
<dbReference type="EMBL" id="JBHSDI010000053">
    <property type="protein sequence ID" value="MFC4260268.1"/>
    <property type="molecule type" value="Genomic_DNA"/>
</dbReference>
<evidence type="ECO:0000313" key="3">
    <source>
        <dbReference type="EMBL" id="MFC4260268.1"/>
    </source>
</evidence>
<feature type="coiled-coil region" evidence="1">
    <location>
        <begin position="58"/>
        <end position="120"/>
    </location>
</feature>
<keyword evidence="1" id="KW-0175">Coiled coil</keyword>
<dbReference type="InterPro" id="IPR046703">
    <property type="entry name" value="DUF6776"/>
</dbReference>
<dbReference type="RefSeq" id="WP_379888618.1">
    <property type="nucleotide sequence ID" value="NZ_JBHSDI010000053.1"/>
</dbReference>
<evidence type="ECO:0000256" key="2">
    <source>
        <dbReference type="SAM" id="Phobius"/>
    </source>
</evidence>
<evidence type="ECO:0000313" key="4">
    <source>
        <dbReference type="Proteomes" id="UP001595798"/>
    </source>
</evidence>
<accession>A0ABV8QKJ4</accession>
<comment type="caution">
    <text evidence="3">The sequence shown here is derived from an EMBL/GenBank/DDBJ whole genome shotgun (WGS) entry which is preliminary data.</text>
</comment>
<keyword evidence="2" id="KW-0472">Membrane</keyword>
<gene>
    <name evidence="3" type="ORF">ACFOZ5_14695</name>
</gene>
<keyword evidence="2" id="KW-1133">Transmembrane helix</keyword>
<name>A0ABV8QKJ4_9GAMM</name>